<comment type="caution">
    <text evidence="2">The sequence shown here is derived from an EMBL/GenBank/DDBJ whole genome shotgun (WGS) entry which is preliminary data.</text>
</comment>
<sequence>MTQSKNRRENLDKIRKQTPHYPGKIKSFKELAEDME</sequence>
<dbReference type="RefSeq" id="WP_245251893.1">
    <property type="nucleotide sequence ID" value="NZ_CBCRVE010000002.1"/>
</dbReference>
<proteinExistence type="predicted"/>
<protein>
    <submittedName>
        <fullName evidence="2">Uncharacterized protein</fullName>
    </submittedName>
</protein>
<evidence type="ECO:0000256" key="1">
    <source>
        <dbReference type="SAM" id="MobiDB-lite"/>
    </source>
</evidence>
<dbReference type="Proteomes" id="UP001519273">
    <property type="component" value="Unassembled WGS sequence"/>
</dbReference>
<dbReference type="EMBL" id="JAGGKP010000001">
    <property type="protein sequence ID" value="MBP1936484.1"/>
    <property type="molecule type" value="Genomic_DNA"/>
</dbReference>
<feature type="compositionally biased region" description="Basic and acidic residues" evidence="1">
    <location>
        <begin position="27"/>
        <end position="36"/>
    </location>
</feature>
<accession>A0ABS4H1T0</accession>
<feature type="region of interest" description="Disordered" evidence="1">
    <location>
        <begin position="1"/>
        <end position="36"/>
    </location>
</feature>
<organism evidence="2 3">
    <name type="scientific">Paenibacillus sediminis</name>
    <dbReference type="NCBI Taxonomy" id="664909"/>
    <lineage>
        <taxon>Bacteria</taxon>
        <taxon>Bacillati</taxon>
        <taxon>Bacillota</taxon>
        <taxon>Bacilli</taxon>
        <taxon>Bacillales</taxon>
        <taxon>Paenibacillaceae</taxon>
        <taxon>Paenibacillus</taxon>
    </lineage>
</organism>
<dbReference type="InterPro" id="IPR046221">
    <property type="entry name" value="DUF6254"/>
</dbReference>
<reference evidence="2 3" key="1">
    <citation type="submission" date="2021-03" db="EMBL/GenBank/DDBJ databases">
        <title>Genomic Encyclopedia of Type Strains, Phase IV (KMG-IV): sequencing the most valuable type-strain genomes for metagenomic binning, comparative biology and taxonomic classification.</title>
        <authorList>
            <person name="Goeker M."/>
        </authorList>
    </citation>
    <scope>NUCLEOTIDE SEQUENCE [LARGE SCALE GENOMIC DNA]</scope>
    <source>
        <strain evidence="2 3">DSM 23491</strain>
    </source>
</reference>
<name>A0ABS4H1T0_9BACL</name>
<dbReference type="Pfam" id="PF19767">
    <property type="entry name" value="DUF6254"/>
    <property type="match status" value="1"/>
</dbReference>
<evidence type="ECO:0000313" key="3">
    <source>
        <dbReference type="Proteomes" id="UP001519273"/>
    </source>
</evidence>
<evidence type="ECO:0000313" key="2">
    <source>
        <dbReference type="EMBL" id="MBP1936484.1"/>
    </source>
</evidence>
<gene>
    <name evidence="2" type="ORF">J2Z20_001345</name>
</gene>
<feature type="compositionally biased region" description="Basic and acidic residues" evidence="1">
    <location>
        <begin position="1"/>
        <end position="15"/>
    </location>
</feature>
<keyword evidence="3" id="KW-1185">Reference proteome</keyword>